<protein>
    <recommendedName>
        <fullName evidence="4">C2H2-type domain-containing protein</fullName>
    </recommendedName>
</protein>
<evidence type="ECO:0008006" key="4">
    <source>
        <dbReference type="Google" id="ProtNLM"/>
    </source>
</evidence>
<comment type="caution">
    <text evidence="2">The sequence shown here is derived from an EMBL/GenBank/DDBJ whole genome shotgun (WGS) entry which is preliminary data.</text>
</comment>
<dbReference type="Proteomes" id="UP000309601">
    <property type="component" value="Unassembled WGS sequence"/>
</dbReference>
<accession>A0AB38MRB5</accession>
<name>A0AB38MRB5_9BASI</name>
<proteinExistence type="predicted"/>
<evidence type="ECO:0000313" key="2">
    <source>
        <dbReference type="EMBL" id="TIC62225.1"/>
    </source>
</evidence>
<organism evidence="2 3">
    <name type="scientific">Wallemia mellicola</name>
    <dbReference type="NCBI Taxonomy" id="1708541"/>
    <lineage>
        <taxon>Eukaryota</taxon>
        <taxon>Fungi</taxon>
        <taxon>Dikarya</taxon>
        <taxon>Basidiomycota</taxon>
        <taxon>Wallemiomycotina</taxon>
        <taxon>Wallemiomycetes</taxon>
        <taxon>Wallemiales</taxon>
        <taxon>Wallemiaceae</taxon>
        <taxon>Wallemia</taxon>
    </lineage>
</organism>
<reference evidence="2 3" key="1">
    <citation type="submission" date="2019-03" db="EMBL/GenBank/DDBJ databases">
        <title>Sequencing 25 genomes of Wallemia mellicola.</title>
        <authorList>
            <person name="Gostincar C."/>
        </authorList>
    </citation>
    <scope>NUCLEOTIDE SEQUENCE [LARGE SCALE GENOMIC DNA]</scope>
    <source>
        <strain evidence="2 3">EXF-1274</strain>
    </source>
</reference>
<dbReference type="EMBL" id="SPRW01000050">
    <property type="protein sequence ID" value="TIC62225.1"/>
    <property type="molecule type" value="Genomic_DNA"/>
</dbReference>
<gene>
    <name evidence="2" type="ORF">E3Q02_03595</name>
</gene>
<sequence length="181" mass="20634">MGQSKFKPRQTMSRINKPAPIKHSGDNNLPPVDHRRSGLSRPKRCSWCIERGSEDCIKDHPHFKETGKCYWCYENDKECTPSQSTSAKKTLAIHKTLKTHVENIKAIYEASVEVDDPEILKCFNFSKETTKILLLFGDGRLDALMERLAHGDNLNHDNNTTNADEEDYITDDDECYSDDAA</sequence>
<dbReference type="AlphaFoldDB" id="A0AB38MRB5"/>
<feature type="compositionally biased region" description="Acidic residues" evidence="1">
    <location>
        <begin position="163"/>
        <end position="181"/>
    </location>
</feature>
<feature type="region of interest" description="Disordered" evidence="1">
    <location>
        <begin position="1"/>
        <end position="40"/>
    </location>
</feature>
<evidence type="ECO:0000313" key="3">
    <source>
        <dbReference type="Proteomes" id="UP000309601"/>
    </source>
</evidence>
<evidence type="ECO:0000256" key="1">
    <source>
        <dbReference type="SAM" id="MobiDB-lite"/>
    </source>
</evidence>
<feature type="region of interest" description="Disordered" evidence="1">
    <location>
        <begin position="152"/>
        <end position="181"/>
    </location>
</feature>